<dbReference type="GO" id="GO:0005886">
    <property type="term" value="C:plasma membrane"/>
    <property type="evidence" value="ECO:0007669"/>
    <property type="project" value="TreeGrafter"/>
</dbReference>
<dbReference type="InterPro" id="IPR001173">
    <property type="entry name" value="Glyco_trans_2-like"/>
</dbReference>
<keyword evidence="4 7" id="KW-0812">Transmembrane</keyword>
<evidence type="ECO:0000256" key="4">
    <source>
        <dbReference type="ARBA" id="ARBA00022692"/>
    </source>
</evidence>
<keyword evidence="3 9" id="KW-0808">Transferase</keyword>
<evidence type="ECO:0000256" key="2">
    <source>
        <dbReference type="ARBA" id="ARBA00022676"/>
    </source>
</evidence>
<dbReference type="Proteomes" id="UP000004935">
    <property type="component" value="Unassembled WGS sequence"/>
</dbReference>
<evidence type="ECO:0000256" key="5">
    <source>
        <dbReference type="ARBA" id="ARBA00022989"/>
    </source>
</evidence>
<dbReference type="CDD" id="cd04187">
    <property type="entry name" value="DPM1_like_bac"/>
    <property type="match status" value="1"/>
</dbReference>
<comment type="subcellular location">
    <subcellularLocation>
        <location evidence="1">Membrane</location>
        <topology evidence="1">Multi-pass membrane protein</topology>
    </subcellularLocation>
</comment>
<dbReference type="eggNOG" id="COG0463">
    <property type="taxonomic scope" value="Bacteria"/>
</dbReference>
<dbReference type="STRING" id="411490.ANACAC_00194"/>
<feature type="transmembrane region" description="Helical" evidence="7">
    <location>
        <begin position="244"/>
        <end position="264"/>
    </location>
</feature>
<dbReference type="CAZy" id="GT2">
    <property type="family name" value="Glycosyltransferase Family 2"/>
</dbReference>
<keyword evidence="2 9" id="KW-0328">Glycosyltransferase</keyword>
<dbReference type="SUPFAM" id="SSF53448">
    <property type="entry name" value="Nucleotide-diphospho-sugar transferases"/>
    <property type="match status" value="1"/>
</dbReference>
<dbReference type="GO" id="GO:0016757">
    <property type="term" value="F:glycosyltransferase activity"/>
    <property type="evidence" value="ECO:0007669"/>
    <property type="project" value="UniProtKB-KW"/>
</dbReference>
<dbReference type="HOGENOM" id="CLU_033536_0_1_9"/>
<dbReference type="PANTHER" id="PTHR48090">
    <property type="entry name" value="UNDECAPRENYL-PHOSPHATE 4-DEOXY-4-FORMAMIDO-L-ARABINOSE TRANSFERASE-RELATED"/>
    <property type="match status" value="1"/>
</dbReference>
<evidence type="ECO:0000256" key="3">
    <source>
        <dbReference type="ARBA" id="ARBA00022679"/>
    </source>
</evidence>
<gene>
    <name evidence="9" type="ORF">ANACAC_00194</name>
</gene>
<evidence type="ECO:0000256" key="6">
    <source>
        <dbReference type="ARBA" id="ARBA00023136"/>
    </source>
</evidence>
<dbReference type="InterPro" id="IPR029044">
    <property type="entry name" value="Nucleotide-diphossugar_trans"/>
</dbReference>
<proteinExistence type="predicted"/>
<dbReference type="Pfam" id="PF00535">
    <property type="entry name" value="Glycos_transf_2"/>
    <property type="match status" value="1"/>
</dbReference>
<reference evidence="9" key="1">
    <citation type="submission" date="2007-11" db="EMBL/GenBank/DDBJ databases">
        <authorList>
            <person name="Fulton L."/>
            <person name="Clifton S."/>
            <person name="Fulton B."/>
            <person name="Xu J."/>
            <person name="Minx P."/>
            <person name="Pepin K.H."/>
            <person name="Johnson M."/>
            <person name="Thiruvilangam P."/>
            <person name="Bhonagiri V."/>
            <person name="Nash W.E."/>
            <person name="Mardis E.R."/>
            <person name="Wilson R.K."/>
        </authorList>
    </citation>
    <scope>NUCLEOTIDE SEQUENCE [LARGE SCALE GENOMIC DNA]</scope>
    <source>
        <strain evidence="9">DSM 14662</strain>
    </source>
</reference>
<dbReference type="EMBL" id="ABAX03000001">
    <property type="protein sequence ID" value="EDR99353.1"/>
    <property type="molecule type" value="Genomic_DNA"/>
</dbReference>
<comment type="caution">
    <text evidence="9">The sequence shown here is derived from an EMBL/GenBank/DDBJ whole genome shotgun (WGS) entry which is preliminary data.</text>
</comment>
<evidence type="ECO:0000313" key="10">
    <source>
        <dbReference type="Proteomes" id="UP000004935"/>
    </source>
</evidence>
<feature type="transmembrane region" description="Helical" evidence="7">
    <location>
        <begin position="276"/>
        <end position="301"/>
    </location>
</feature>
<dbReference type="EC" id="2.4.-.-" evidence="9"/>
<feature type="domain" description="Glycosyltransferase 2-like" evidence="8">
    <location>
        <begin position="14"/>
        <end position="181"/>
    </location>
</feature>
<organism evidence="9 10">
    <name type="scientific">Anaerostipes caccae (strain DSM 14662 / CCUG 47493 / JCM 13470 / NCIMB 13811 / L1-92)</name>
    <dbReference type="NCBI Taxonomy" id="411490"/>
    <lineage>
        <taxon>Bacteria</taxon>
        <taxon>Bacillati</taxon>
        <taxon>Bacillota</taxon>
        <taxon>Clostridia</taxon>
        <taxon>Lachnospirales</taxon>
        <taxon>Lachnospiraceae</taxon>
        <taxon>Anaerostipes</taxon>
    </lineage>
</organism>
<dbReference type="InterPro" id="IPR050256">
    <property type="entry name" value="Glycosyltransferase_2"/>
</dbReference>
<dbReference type="PANTHER" id="PTHR48090:SF1">
    <property type="entry name" value="PROPHAGE BACTOPRENOL GLUCOSYL TRANSFERASE HOMOLOG"/>
    <property type="match status" value="1"/>
</dbReference>
<protein>
    <submittedName>
        <fullName evidence="9">Glycosyltransferase, group 2 family protein</fullName>
        <ecNumber evidence="9">2.4.-.-</ecNumber>
    </submittedName>
</protein>
<keyword evidence="10" id="KW-1185">Reference proteome</keyword>
<accession>B0M992</accession>
<dbReference type="AlphaFoldDB" id="B0M992"/>
<evidence type="ECO:0000256" key="7">
    <source>
        <dbReference type="SAM" id="Phobius"/>
    </source>
</evidence>
<keyword evidence="6 7" id="KW-0472">Membrane</keyword>
<dbReference type="Gene3D" id="3.90.550.10">
    <property type="entry name" value="Spore Coat Polysaccharide Biosynthesis Protein SpsA, Chain A"/>
    <property type="match status" value="1"/>
</dbReference>
<name>B0M992_ANACD</name>
<evidence type="ECO:0000256" key="1">
    <source>
        <dbReference type="ARBA" id="ARBA00004141"/>
    </source>
</evidence>
<sequence>MFLLKEDVKVKLYIVVPCYNEEEVLPETSSRLQEKMQFLMQNQQISENSHVIFVDDGSKDKTWAMIEELHHRNSLFSGIKLSKNRGHQNALLAGLNFAAEHADAAVSMDADLQDDINAVDEMIKKYNEGCDIVYGVRSTRDKDTFFKKFTAETFYKVLRRLGGEIIYNHADYRLMSKRALKGLAEFKEVNLFLRGIVPMIGYKSDTVAYERGERFAGESKYPLKKMLSFAFEGITSLSIKPVRLIFDFGVAISGISVIVLLYFLAQYFMGNTVSGWTSLIMSIWLLGGFQLMAIGIIGEYIGKVYLETKARPRFINEVILNNDGESK</sequence>
<evidence type="ECO:0000313" key="9">
    <source>
        <dbReference type="EMBL" id="EDR99353.1"/>
    </source>
</evidence>
<keyword evidence="5 7" id="KW-1133">Transmembrane helix</keyword>
<reference evidence="9" key="2">
    <citation type="submission" date="2013-11" db="EMBL/GenBank/DDBJ databases">
        <title>Draft genome sequence of Anaerostipes caccae (DSM 14662).</title>
        <authorList>
            <person name="Sudarsanam P."/>
            <person name="Ley R."/>
            <person name="Guruge J."/>
            <person name="Turnbaugh P.J."/>
            <person name="Mahowald M."/>
            <person name="Liep D."/>
            <person name="Gordon J."/>
        </authorList>
    </citation>
    <scope>NUCLEOTIDE SEQUENCE</scope>
    <source>
        <strain evidence="9">DSM 14662</strain>
    </source>
</reference>
<evidence type="ECO:0000259" key="8">
    <source>
        <dbReference type="Pfam" id="PF00535"/>
    </source>
</evidence>